<dbReference type="GO" id="GO:0008360">
    <property type="term" value="P:regulation of cell shape"/>
    <property type="evidence" value="ECO:0007669"/>
    <property type="project" value="InterPro"/>
</dbReference>
<sequence length="226" mass="24606">MLPPHRQYLSFSLRNNRGDFRICQYQGESYLVRTHNSSFIPLLSINQMRLKGRMMQANALAALALGEAVGLHQSAMLDALQHFRGLPHRCAWVANSQGIDWYNDSKGTNVGATIAAIKSLEKPGQIILIAGGEGKGANFAYLAEVVAHHCRACVLIGQDAYRIAEPLADSVPVSHAQSMEEAVAQAAKLASTGDAILLSPACASFDMFKNYEHRGQVFEAAVRQLI</sequence>
<dbReference type="InterPro" id="IPR036565">
    <property type="entry name" value="Mur-like_cat_sf"/>
</dbReference>
<evidence type="ECO:0000259" key="5">
    <source>
        <dbReference type="Pfam" id="PF02875"/>
    </source>
</evidence>
<dbReference type="Pfam" id="PF02875">
    <property type="entry name" value="Mur_ligase_C"/>
    <property type="match status" value="1"/>
</dbReference>
<evidence type="ECO:0000313" key="6">
    <source>
        <dbReference type="EMBL" id="OAD22051.1"/>
    </source>
</evidence>
<dbReference type="PATRIC" id="fig|1003181.4.peg.2985"/>
<feature type="domain" description="Mur ligase C-terminal" evidence="5">
    <location>
        <begin position="88"/>
        <end position="202"/>
    </location>
</feature>
<dbReference type="AlphaFoldDB" id="A0A176S1V1"/>
<dbReference type="Gene3D" id="3.90.190.20">
    <property type="entry name" value="Mur ligase, C-terminal domain"/>
    <property type="match status" value="1"/>
</dbReference>
<organism evidence="6 7">
    <name type="scientific">Candidatus Thiomargarita nelsonii</name>
    <dbReference type="NCBI Taxonomy" id="1003181"/>
    <lineage>
        <taxon>Bacteria</taxon>
        <taxon>Pseudomonadati</taxon>
        <taxon>Pseudomonadota</taxon>
        <taxon>Gammaproteobacteria</taxon>
        <taxon>Thiotrichales</taxon>
        <taxon>Thiotrichaceae</taxon>
        <taxon>Thiomargarita</taxon>
    </lineage>
</organism>
<dbReference type="InterPro" id="IPR004101">
    <property type="entry name" value="Mur_ligase_C"/>
</dbReference>
<gene>
    <name evidence="6" type="ORF">THIOM_002166</name>
</gene>
<dbReference type="InterPro" id="IPR036615">
    <property type="entry name" value="Mur_ligase_C_dom_sf"/>
</dbReference>
<evidence type="ECO:0000313" key="7">
    <source>
        <dbReference type="Proteomes" id="UP000076962"/>
    </source>
</evidence>
<dbReference type="PANTHER" id="PTHR43692:SF1">
    <property type="entry name" value="UDP-N-ACETYLMURAMOYLALANINE--D-GLUTAMATE LIGASE"/>
    <property type="match status" value="1"/>
</dbReference>
<dbReference type="GO" id="GO:0005737">
    <property type="term" value="C:cytoplasm"/>
    <property type="evidence" value="ECO:0007669"/>
    <property type="project" value="InterPro"/>
</dbReference>
<evidence type="ECO:0000256" key="2">
    <source>
        <dbReference type="ARBA" id="ARBA00022598"/>
    </source>
</evidence>
<dbReference type="InterPro" id="IPR005762">
    <property type="entry name" value="MurD"/>
</dbReference>
<dbReference type="PANTHER" id="PTHR43692">
    <property type="entry name" value="UDP-N-ACETYLMURAMOYLALANINE--D-GLUTAMATE LIGASE"/>
    <property type="match status" value="1"/>
</dbReference>
<dbReference type="GO" id="GO:0051301">
    <property type="term" value="P:cell division"/>
    <property type="evidence" value="ECO:0007669"/>
    <property type="project" value="InterPro"/>
</dbReference>
<dbReference type="GO" id="GO:0005524">
    <property type="term" value="F:ATP binding"/>
    <property type="evidence" value="ECO:0007669"/>
    <property type="project" value="UniProtKB-KW"/>
</dbReference>
<keyword evidence="3" id="KW-0547">Nucleotide-binding</keyword>
<reference evidence="6 7" key="1">
    <citation type="submission" date="2016-05" db="EMBL/GenBank/DDBJ databases">
        <title>Single-cell genome of chain-forming Candidatus Thiomargarita nelsonii and comparison to other large sulfur-oxidizing bacteria.</title>
        <authorList>
            <person name="Winkel M."/>
            <person name="Salman V."/>
            <person name="Woyke T."/>
            <person name="Schulz-Vogt H."/>
            <person name="Richter M."/>
            <person name="Flood B."/>
            <person name="Bailey J."/>
            <person name="Amann R."/>
            <person name="Mussmann M."/>
        </authorList>
    </citation>
    <scope>NUCLEOTIDE SEQUENCE [LARGE SCALE GENOMIC DNA]</scope>
    <source>
        <strain evidence="6 7">THI036</strain>
    </source>
</reference>
<evidence type="ECO:0000256" key="1">
    <source>
        <dbReference type="ARBA" id="ARBA00022490"/>
    </source>
</evidence>
<comment type="caution">
    <text evidence="6">The sequence shown here is derived from an EMBL/GenBank/DDBJ whole genome shotgun (WGS) entry which is preliminary data.</text>
</comment>
<keyword evidence="4" id="KW-0067">ATP-binding</keyword>
<dbReference type="SUPFAM" id="SSF53244">
    <property type="entry name" value="MurD-like peptide ligases, peptide-binding domain"/>
    <property type="match status" value="1"/>
</dbReference>
<dbReference type="EMBL" id="LUTY01001205">
    <property type="protein sequence ID" value="OAD22051.1"/>
    <property type="molecule type" value="Genomic_DNA"/>
</dbReference>
<dbReference type="SUPFAM" id="SSF53623">
    <property type="entry name" value="MurD-like peptide ligases, catalytic domain"/>
    <property type="match status" value="1"/>
</dbReference>
<accession>A0A176S1V1</accession>
<dbReference type="Proteomes" id="UP000076962">
    <property type="component" value="Unassembled WGS sequence"/>
</dbReference>
<dbReference type="Gene3D" id="3.40.1190.10">
    <property type="entry name" value="Mur-like, catalytic domain"/>
    <property type="match status" value="1"/>
</dbReference>
<name>A0A176S1V1_9GAMM</name>
<evidence type="ECO:0000256" key="4">
    <source>
        <dbReference type="ARBA" id="ARBA00022840"/>
    </source>
</evidence>
<evidence type="ECO:0000256" key="3">
    <source>
        <dbReference type="ARBA" id="ARBA00022741"/>
    </source>
</evidence>
<keyword evidence="7" id="KW-1185">Reference proteome</keyword>
<protein>
    <submittedName>
        <fullName evidence="6">UDP-N-acetylmuramoylalanine/D-glutamate ligase</fullName>
    </submittedName>
</protein>
<dbReference type="GO" id="GO:0008764">
    <property type="term" value="F:UDP-N-acetylmuramoylalanine-D-glutamate ligase activity"/>
    <property type="evidence" value="ECO:0007669"/>
    <property type="project" value="InterPro"/>
</dbReference>
<keyword evidence="1" id="KW-0963">Cytoplasm</keyword>
<keyword evidence="2 6" id="KW-0436">Ligase</keyword>
<proteinExistence type="predicted"/>